<organism evidence="1">
    <name type="scientific">Siphoviridae sp. ctoic9</name>
    <dbReference type="NCBI Taxonomy" id="2825671"/>
    <lineage>
        <taxon>Viruses</taxon>
        <taxon>Duplodnaviria</taxon>
        <taxon>Heunggongvirae</taxon>
        <taxon>Uroviricota</taxon>
        <taxon>Caudoviricetes</taxon>
    </lineage>
</organism>
<name>A0A8S5Q8E8_9CAUD</name>
<proteinExistence type="predicted"/>
<reference evidence="1" key="1">
    <citation type="journal article" date="2021" name="Proc. Natl. Acad. Sci. U.S.A.">
        <title>A Catalog of Tens of Thousands of Viruses from Human Metagenomes Reveals Hidden Associations with Chronic Diseases.</title>
        <authorList>
            <person name="Tisza M.J."/>
            <person name="Buck C.B."/>
        </authorList>
    </citation>
    <scope>NUCLEOTIDE SEQUENCE</scope>
    <source>
        <strain evidence="1">Ctoic9</strain>
    </source>
</reference>
<protein>
    <submittedName>
        <fullName evidence="1">Uncharacterized protein</fullName>
    </submittedName>
</protein>
<dbReference type="EMBL" id="BK015608">
    <property type="protein sequence ID" value="DAE15615.1"/>
    <property type="molecule type" value="Genomic_DNA"/>
</dbReference>
<evidence type="ECO:0000313" key="1">
    <source>
        <dbReference type="EMBL" id="DAE15615.1"/>
    </source>
</evidence>
<accession>A0A8S5Q8E8</accession>
<sequence length="58" mass="6806">MCFYVARPTKGFKIIMVKCQGFHVLHAACFALNRYNVMNFSSRRCASIQFTCFTKRVY</sequence>